<keyword evidence="1" id="KW-0472">Membrane</keyword>
<keyword evidence="1" id="KW-1133">Transmembrane helix</keyword>
<reference evidence="2 3" key="1">
    <citation type="submission" date="2017-10" db="EMBL/GenBank/DDBJ databases">
        <title>Development of genomic resources for the powdery mildew, Erysiphe pulchra.</title>
        <authorList>
            <person name="Wadl P.A."/>
            <person name="Mack B.M."/>
            <person name="Moore G."/>
            <person name="Beltz S.B."/>
        </authorList>
    </citation>
    <scope>NUCLEOTIDE SEQUENCE [LARGE SCALE GENOMIC DNA]</scope>
    <source>
        <strain evidence="2">Cflorida</strain>
    </source>
</reference>
<evidence type="ECO:0000256" key="1">
    <source>
        <dbReference type="SAM" id="Phobius"/>
    </source>
</evidence>
<dbReference type="EMBL" id="PEDP01007734">
    <property type="protein sequence ID" value="POS81795.1"/>
    <property type="molecule type" value="Genomic_DNA"/>
</dbReference>
<comment type="caution">
    <text evidence="2">The sequence shown here is derived from an EMBL/GenBank/DDBJ whole genome shotgun (WGS) entry which is preliminary data.</text>
</comment>
<gene>
    <name evidence="2" type="ORF">EPUL_005916</name>
</gene>
<dbReference type="AlphaFoldDB" id="A0A2S4PIF0"/>
<sequence length="213" mass="23772">MFVGKKTVDHGSTIQNKIKMMHEIAMQTIKDLTNSTKPVQGSREDSINGYVKSHYITSFGWITNTEAKLTTNALINNAFLHCLCPKLPTENVSVEYPRTILQDDQITSSEKSISSTFISILNRYGPDKFAGFLIDTGAAKYSSVGKARMTALRQLCPDITIDELNKNEQWKIHFGMGESTAKQCAEVMTAIGQIIFYIFETATLFLICLADLK</sequence>
<organism evidence="2 3">
    <name type="scientific">Erysiphe pulchra</name>
    <dbReference type="NCBI Taxonomy" id="225359"/>
    <lineage>
        <taxon>Eukaryota</taxon>
        <taxon>Fungi</taxon>
        <taxon>Dikarya</taxon>
        <taxon>Ascomycota</taxon>
        <taxon>Pezizomycotina</taxon>
        <taxon>Leotiomycetes</taxon>
        <taxon>Erysiphales</taxon>
        <taxon>Erysiphaceae</taxon>
        <taxon>Erysiphe</taxon>
    </lineage>
</organism>
<feature type="transmembrane region" description="Helical" evidence="1">
    <location>
        <begin position="194"/>
        <end position="212"/>
    </location>
</feature>
<keyword evidence="1" id="KW-0812">Transmembrane</keyword>
<evidence type="ECO:0000313" key="3">
    <source>
        <dbReference type="Proteomes" id="UP000237438"/>
    </source>
</evidence>
<dbReference type="Proteomes" id="UP000237438">
    <property type="component" value="Unassembled WGS sequence"/>
</dbReference>
<name>A0A2S4PIF0_9PEZI</name>
<evidence type="ECO:0000313" key="2">
    <source>
        <dbReference type="EMBL" id="POS81795.1"/>
    </source>
</evidence>
<accession>A0A2S4PIF0</accession>
<keyword evidence="3" id="KW-1185">Reference proteome</keyword>
<protein>
    <submittedName>
        <fullName evidence="2">Uncharacterized protein</fullName>
    </submittedName>
</protein>
<proteinExistence type="predicted"/>
<feature type="non-terminal residue" evidence="2">
    <location>
        <position position="213"/>
    </location>
</feature>